<organism evidence="21 22">
    <name type="scientific">Derxia gummosa DSM 723</name>
    <dbReference type="NCBI Taxonomy" id="1121388"/>
    <lineage>
        <taxon>Bacteria</taxon>
        <taxon>Pseudomonadati</taxon>
        <taxon>Pseudomonadota</taxon>
        <taxon>Betaproteobacteria</taxon>
        <taxon>Burkholderiales</taxon>
        <taxon>Alcaligenaceae</taxon>
        <taxon>Derxia</taxon>
    </lineage>
</organism>
<dbReference type="NCBIfam" id="TIGR01494">
    <property type="entry name" value="ATPase_P-type"/>
    <property type="match status" value="2"/>
</dbReference>
<dbReference type="PROSITE" id="PS00154">
    <property type="entry name" value="ATPASE_E1_E2"/>
    <property type="match status" value="1"/>
</dbReference>
<dbReference type="InterPro" id="IPR023214">
    <property type="entry name" value="HAD_sf"/>
</dbReference>
<dbReference type="PRINTS" id="PR01836">
    <property type="entry name" value="MGATPASE"/>
</dbReference>
<evidence type="ECO:0000256" key="11">
    <source>
        <dbReference type="ARBA" id="ARBA00022840"/>
    </source>
</evidence>
<evidence type="ECO:0000256" key="12">
    <source>
        <dbReference type="ARBA" id="ARBA00022842"/>
    </source>
</evidence>
<dbReference type="GO" id="GO:0005524">
    <property type="term" value="F:ATP binding"/>
    <property type="evidence" value="ECO:0007669"/>
    <property type="project" value="UniProtKB-KW"/>
</dbReference>
<dbReference type="Pfam" id="PF00689">
    <property type="entry name" value="Cation_ATPase_C"/>
    <property type="match status" value="1"/>
</dbReference>
<dbReference type="AlphaFoldDB" id="A0A8B6XCW4"/>
<evidence type="ECO:0000256" key="5">
    <source>
        <dbReference type="ARBA" id="ARBA00013555"/>
    </source>
</evidence>
<dbReference type="InterPro" id="IPR001757">
    <property type="entry name" value="P_typ_ATPase"/>
</dbReference>
<evidence type="ECO:0000313" key="22">
    <source>
        <dbReference type="RefSeq" id="WP_169732496.1"/>
    </source>
</evidence>
<evidence type="ECO:0000256" key="1">
    <source>
        <dbReference type="ARBA" id="ARBA00003954"/>
    </source>
</evidence>
<evidence type="ECO:0000256" key="14">
    <source>
        <dbReference type="ARBA" id="ARBA00022989"/>
    </source>
</evidence>
<feature type="transmembrane region" description="Helical" evidence="19">
    <location>
        <begin position="322"/>
        <end position="342"/>
    </location>
</feature>
<evidence type="ECO:0000256" key="15">
    <source>
        <dbReference type="ARBA" id="ARBA00023136"/>
    </source>
</evidence>
<feature type="domain" description="Cation-transporting P-type ATPase N-terminal" evidence="20">
    <location>
        <begin position="58"/>
        <end position="131"/>
    </location>
</feature>
<dbReference type="SFLD" id="SFLDG00002">
    <property type="entry name" value="C1.7:_P-type_atpase_like"/>
    <property type="match status" value="1"/>
</dbReference>
<evidence type="ECO:0000256" key="17">
    <source>
        <dbReference type="ARBA" id="ARBA00047295"/>
    </source>
</evidence>
<keyword evidence="15 19" id="KW-0472">Membrane</keyword>
<keyword evidence="11" id="KW-0067">ATP-binding</keyword>
<comment type="similarity">
    <text evidence="3">Belongs to the cation transport ATPase (P-type) (TC 3.A.3) family. Type IIIB subfamily.</text>
</comment>
<keyword evidence="9 19" id="KW-0812">Transmembrane</keyword>
<dbReference type="InterPro" id="IPR004014">
    <property type="entry name" value="ATPase_P-typ_cation-transptr_N"/>
</dbReference>
<keyword evidence="13" id="KW-1278">Translocase</keyword>
<dbReference type="Proteomes" id="UP000675920">
    <property type="component" value="Unplaced"/>
</dbReference>
<dbReference type="InterPro" id="IPR008250">
    <property type="entry name" value="ATPase_P-typ_transduc_dom_A_sf"/>
</dbReference>
<dbReference type="PANTHER" id="PTHR42861">
    <property type="entry name" value="CALCIUM-TRANSPORTING ATPASE"/>
    <property type="match status" value="1"/>
</dbReference>
<evidence type="ECO:0000256" key="2">
    <source>
        <dbReference type="ARBA" id="ARBA00004429"/>
    </source>
</evidence>
<keyword evidence="8" id="KW-0597">Phosphoprotein</keyword>
<dbReference type="GO" id="GO:0005886">
    <property type="term" value="C:plasma membrane"/>
    <property type="evidence" value="ECO:0007669"/>
    <property type="project" value="UniProtKB-SubCell"/>
</dbReference>
<protein>
    <recommendedName>
        <fullName evidence="5">Magnesium-transporting ATPase, P-type 1</fullName>
        <ecNumber evidence="4">7.2.2.14</ecNumber>
    </recommendedName>
    <alternativeName>
        <fullName evidence="16">Mg(2+) transport ATPase, P-type 1</fullName>
    </alternativeName>
</protein>
<dbReference type="EC" id="7.2.2.14" evidence="4"/>
<dbReference type="InterPro" id="IPR023299">
    <property type="entry name" value="ATPase_P-typ_cyto_dom_N"/>
</dbReference>
<name>A0A8B6XCW4_9BURK</name>
<dbReference type="SUPFAM" id="SSF56784">
    <property type="entry name" value="HAD-like"/>
    <property type="match status" value="1"/>
</dbReference>
<dbReference type="InterPro" id="IPR023298">
    <property type="entry name" value="ATPase_P-typ_TM_dom_sf"/>
</dbReference>
<comment type="function">
    <text evidence="1">Mediates magnesium influx to the cytosol.</text>
</comment>
<accession>A0A8B6XCW4</accession>
<feature type="transmembrane region" description="Helical" evidence="19">
    <location>
        <begin position="348"/>
        <end position="373"/>
    </location>
</feature>
<evidence type="ECO:0000256" key="19">
    <source>
        <dbReference type="SAM" id="Phobius"/>
    </source>
</evidence>
<evidence type="ECO:0000256" key="8">
    <source>
        <dbReference type="ARBA" id="ARBA00022553"/>
    </source>
</evidence>
<evidence type="ECO:0000256" key="9">
    <source>
        <dbReference type="ARBA" id="ARBA00022692"/>
    </source>
</evidence>
<feature type="compositionally biased region" description="Basic and acidic residues" evidence="18">
    <location>
        <begin position="965"/>
        <end position="984"/>
    </location>
</feature>
<evidence type="ECO:0000259" key="20">
    <source>
        <dbReference type="SMART" id="SM00831"/>
    </source>
</evidence>
<evidence type="ECO:0000256" key="10">
    <source>
        <dbReference type="ARBA" id="ARBA00022741"/>
    </source>
</evidence>
<feature type="region of interest" description="Disordered" evidence="18">
    <location>
        <begin position="962"/>
        <end position="984"/>
    </location>
</feature>
<keyword evidence="7" id="KW-0997">Cell inner membrane</keyword>
<dbReference type="SUPFAM" id="SSF81653">
    <property type="entry name" value="Calcium ATPase, transduction domain A"/>
    <property type="match status" value="1"/>
</dbReference>
<evidence type="ECO:0000256" key="18">
    <source>
        <dbReference type="SAM" id="MobiDB-lite"/>
    </source>
</evidence>
<evidence type="ECO:0000256" key="6">
    <source>
        <dbReference type="ARBA" id="ARBA00022475"/>
    </source>
</evidence>
<evidence type="ECO:0000256" key="7">
    <source>
        <dbReference type="ARBA" id="ARBA00022519"/>
    </source>
</evidence>
<dbReference type="SFLD" id="SFLDS00003">
    <property type="entry name" value="Haloacid_Dehalogenase"/>
    <property type="match status" value="1"/>
</dbReference>
<dbReference type="InterPro" id="IPR044492">
    <property type="entry name" value="P_typ_ATPase_HD_dom"/>
</dbReference>
<evidence type="ECO:0000256" key="4">
    <source>
        <dbReference type="ARBA" id="ARBA00012786"/>
    </source>
</evidence>
<evidence type="ECO:0000256" key="13">
    <source>
        <dbReference type="ARBA" id="ARBA00022967"/>
    </source>
</evidence>
<dbReference type="GO" id="GO:0015444">
    <property type="term" value="F:P-type magnesium transporter activity"/>
    <property type="evidence" value="ECO:0007669"/>
    <property type="project" value="UniProtKB-EC"/>
</dbReference>
<keyword evidence="12" id="KW-0460">Magnesium</keyword>
<comment type="catalytic activity">
    <reaction evidence="17">
        <text>Mg(2+)(out) + ATP + H2O = Mg(2+)(in) + ADP + phosphate + H(+)</text>
        <dbReference type="Rhea" id="RHEA:10260"/>
        <dbReference type="ChEBI" id="CHEBI:15377"/>
        <dbReference type="ChEBI" id="CHEBI:15378"/>
        <dbReference type="ChEBI" id="CHEBI:18420"/>
        <dbReference type="ChEBI" id="CHEBI:30616"/>
        <dbReference type="ChEBI" id="CHEBI:43474"/>
        <dbReference type="ChEBI" id="CHEBI:456216"/>
        <dbReference type="EC" id="7.2.2.14"/>
    </reaction>
</comment>
<dbReference type="SMART" id="SM00831">
    <property type="entry name" value="Cation_ATPase_N"/>
    <property type="match status" value="1"/>
</dbReference>
<dbReference type="Pfam" id="PF00702">
    <property type="entry name" value="Hydrolase"/>
    <property type="match status" value="1"/>
</dbReference>
<dbReference type="Pfam" id="PF00122">
    <property type="entry name" value="E1-E2_ATPase"/>
    <property type="match status" value="1"/>
</dbReference>
<dbReference type="GO" id="GO:0016887">
    <property type="term" value="F:ATP hydrolysis activity"/>
    <property type="evidence" value="ECO:0007669"/>
    <property type="project" value="InterPro"/>
</dbReference>
<dbReference type="Gene3D" id="2.70.150.10">
    <property type="entry name" value="Calcium-transporting ATPase, cytoplasmic transduction domain A"/>
    <property type="match status" value="1"/>
</dbReference>
<dbReference type="Gene3D" id="3.40.1110.10">
    <property type="entry name" value="Calcium-transporting ATPase, cytoplasmic domain N"/>
    <property type="match status" value="1"/>
</dbReference>
<dbReference type="InterPro" id="IPR006068">
    <property type="entry name" value="ATPase_P-typ_cation-transptr_C"/>
</dbReference>
<comment type="subcellular location">
    <subcellularLocation>
        <location evidence="2">Cell inner membrane</location>
        <topology evidence="2">Multi-pass membrane protein</topology>
    </subcellularLocation>
</comment>
<dbReference type="Pfam" id="PF00690">
    <property type="entry name" value="Cation_ATPase_N"/>
    <property type="match status" value="1"/>
</dbReference>
<dbReference type="Gene3D" id="3.40.50.1000">
    <property type="entry name" value="HAD superfamily/HAD-like"/>
    <property type="match status" value="1"/>
</dbReference>
<evidence type="ECO:0000256" key="3">
    <source>
        <dbReference type="ARBA" id="ARBA00008746"/>
    </source>
</evidence>
<proteinExistence type="inferred from homology"/>
<keyword evidence="21" id="KW-1185">Reference proteome</keyword>
<evidence type="ECO:0000256" key="16">
    <source>
        <dbReference type="ARBA" id="ARBA00029806"/>
    </source>
</evidence>
<dbReference type="InterPro" id="IPR018303">
    <property type="entry name" value="ATPase_P-typ_P_site"/>
</dbReference>
<dbReference type="SFLD" id="SFLDF00027">
    <property type="entry name" value="p-type_atpase"/>
    <property type="match status" value="1"/>
</dbReference>
<sequence>MPARSPHGSFARFVQARRLGRHFGGYLPLSLSMVGHWLGRDGAREPDAADSTGAERLATAALSPDRLLASLGSRADGLTDAEAAAIRARCGANLVEHEPPLPAWRHLWQCYRNPFNLLLSALAALSWLTDDLRATLVMAAMVLLSVGIRFVQEGRSQRAADALKELVGNRAAVLRRGAGAGGADGAAGAINVAGTTSASLQRVELPIRDLVPGDILVLAAGDMVPADARLLASKDLFVSQAAMTGESLPVEKFAQGGAVVPASALDSPALVFMGSNIVSGTATAVVVATGRRTLFGQLAHSAGAARREPTAFETGVNRTSWLLIRFAAVMVPLVFVINGWLHRDWLQALLFAVSVAVGLTPEMLPMIVTATLARGAVTMARRKVVVKRLDAIQNFGAMDVLCTDKTGTLTQDRIVLERHVDALGQPDAAVLEMAYLNSHFQTGLRNLLDVAVLDHVDVGERLRLDADYRKVDEIPFDFERRRMSVVVAEREHHHELICKGALDEVLALCTRVHTRDGDLALEASADAPSAGPRADAPPADASATAPATALRARIRAVADALNEDGLRVVAVAMKEVPPDKEVYGVADEADLTLVGFIAFLDPPKDSAAPALRALAASGITVKVLTGDNAVVARKVCRDVGLAVRGTLLGPEAEALDDAALARAVEENTLFARLAPAHKERIVRALRGNGHVVGFMGDGINDAPAIHAADIGISVDTAVDIAKEAADIILLERSLLVLQEGVVEGRRVFANMLKYLRMTASSNFGNVLSVLAASALLPFLPMLPIQLLTQNLLYDFAQTAIPFDRVDADQTATPQRWDAGDLGRFMLRFGPVSSVFDLATFALIWWVIGAGMDRASDGFATLFRSGWFVEGLLSQVLIVHCIRTRALPFVESRAAPALIGASVAVAALGIFLVNGPFAGAFRFTALPWGYFPWLIAVLLGYAALVQFMKGRHAVAITRPRAQQVERASERGNTERAEPAQQRDAR</sequence>
<dbReference type="InterPro" id="IPR059000">
    <property type="entry name" value="ATPase_P-type_domA"/>
</dbReference>
<reference evidence="22" key="1">
    <citation type="submission" date="2025-08" db="UniProtKB">
        <authorList>
            <consortium name="RefSeq"/>
        </authorList>
    </citation>
    <scope>IDENTIFICATION</scope>
</reference>
<keyword evidence="6" id="KW-1003">Cell membrane</keyword>
<dbReference type="CDD" id="cd02077">
    <property type="entry name" value="P-type_ATPase_Mg"/>
    <property type="match status" value="1"/>
</dbReference>
<dbReference type="RefSeq" id="WP_169732496.1">
    <property type="nucleotide sequence ID" value="NZ_AXWS01000008.1"/>
</dbReference>
<dbReference type="SUPFAM" id="SSF81665">
    <property type="entry name" value="Calcium ATPase, transmembrane domain M"/>
    <property type="match status" value="1"/>
</dbReference>
<keyword evidence="10" id="KW-0547">Nucleotide-binding</keyword>
<dbReference type="InterPro" id="IPR036412">
    <property type="entry name" value="HAD-like_sf"/>
</dbReference>
<feature type="transmembrane region" description="Helical" evidence="19">
    <location>
        <begin position="929"/>
        <end position="947"/>
    </location>
</feature>
<feature type="transmembrane region" description="Helical" evidence="19">
    <location>
        <begin position="134"/>
        <end position="151"/>
    </location>
</feature>
<feature type="transmembrane region" description="Helical" evidence="19">
    <location>
        <begin position="893"/>
        <end position="917"/>
    </location>
</feature>
<keyword evidence="14 19" id="KW-1133">Transmembrane helix</keyword>
<evidence type="ECO:0000313" key="21">
    <source>
        <dbReference type="Proteomes" id="UP000675920"/>
    </source>
</evidence>
<dbReference type="Gene3D" id="1.20.1110.10">
    <property type="entry name" value="Calcium-transporting ATPase, transmembrane domain"/>
    <property type="match status" value="1"/>
</dbReference>
<feature type="transmembrane region" description="Helical" evidence="19">
    <location>
        <begin position="824"/>
        <end position="847"/>
    </location>
</feature>
<dbReference type="InterPro" id="IPR006415">
    <property type="entry name" value="P-type_ATPase_IIIB"/>
</dbReference>